<reference evidence="2 3" key="1">
    <citation type="journal article" date="2009" name="J. Bacteriol.">
        <title>Draft genome sequence of the extremely acidophilic bacterium Acidithiobacillus caldus ATCC 51756 reveals metabolic versatility in the genus Acidithiobacillus.</title>
        <authorList>
            <person name="Valdes J."/>
            <person name="Quatrini R."/>
            <person name="Hallberg K."/>
            <person name="Dopson M."/>
            <person name="Valenzuela P.D."/>
            <person name="Holmes D.S."/>
        </authorList>
    </citation>
    <scope>NUCLEOTIDE SEQUENCE [LARGE SCALE GENOMIC DNA]</scope>
    <source>
        <strain evidence="3">ATCC 51756 / DSM 8584 / KU</strain>
    </source>
</reference>
<proteinExistence type="predicted"/>
<dbReference type="KEGG" id="acz:Acaty_c1079"/>
<dbReference type="RefSeq" id="WP_004871612.1">
    <property type="nucleotide sequence ID" value="NZ_CP005986.1"/>
</dbReference>
<dbReference type="HOGENOM" id="CLU_183045_1_1_6"/>
<keyword evidence="1" id="KW-1133">Transmembrane helix</keyword>
<dbReference type="Proteomes" id="UP000005522">
    <property type="component" value="Chromosome"/>
</dbReference>
<evidence type="ECO:0000313" key="2">
    <source>
        <dbReference type="EMBL" id="AIA54949.1"/>
    </source>
</evidence>
<dbReference type="EMBL" id="CP005986">
    <property type="protein sequence ID" value="AIA54949.1"/>
    <property type="molecule type" value="Genomic_DNA"/>
</dbReference>
<accession>A0A059ZPU0</accession>
<dbReference type="InterPro" id="IPR021741">
    <property type="entry name" value="DUF3311"/>
</dbReference>
<keyword evidence="1" id="KW-0472">Membrane</keyword>
<gene>
    <name evidence="2" type="ORF">Acaty_c1079</name>
</gene>
<organism evidence="2 3">
    <name type="scientific">Acidithiobacillus caldus (strain ATCC 51756 / DSM 8584 / KU)</name>
    <dbReference type="NCBI Taxonomy" id="637389"/>
    <lineage>
        <taxon>Bacteria</taxon>
        <taxon>Pseudomonadati</taxon>
        <taxon>Pseudomonadota</taxon>
        <taxon>Acidithiobacillia</taxon>
        <taxon>Acidithiobacillales</taxon>
        <taxon>Acidithiobacillaceae</taxon>
        <taxon>Acidithiobacillus</taxon>
    </lineage>
</organism>
<evidence type="ECO:0000313" key="3">
    <source>
        <dbReference type="Proteomes" id="UP000005522"/>
    </source>
</evidence>
<evidence type="ECO:0008006" key="4">
    <source>
        <dbReference type="Google" id="ProtNLM"/>
    </source>
</evidence>
<keyword evidence="1" id="KW-0812">Transmembrane</keyword>
<sequence>MNDTKTSPLSRHPHRLRWLDMVLLAIPCVAVLMVPFYNRVEPELWGIPFFYWWQLLWVPLCSVFLGAVYWRLRRRRRGS</sequence>
<dbReference type="AlphaFoldDB" id="A0A059ZPU0"/>
<evidence type="ECO:0000256" key="1">
    <source>
        <dbReference type="SAM" id="Phobius"/>
    </source>
</evidence>
<protein>
    <recommendedName>
        <fullName evidence="4">DUF3311 domain-containing protein</fullName>
    </recommendedName>
</protein>
<name>A0A059ZPU0_ACICK</name>
<dbReference type="eggNOG" id="ENOG5033A73">
    <property type="taxonomic scope" value="Bacteria"/>
</dbReference>
<feature type="transmembrane region" description="Helical" evidence="1">
    <location>
        <begin position="50"/>
        <end position="70"/>
    </location>
</feature>
<dbReference type="Pfam" id="PF11755">
    <property type="entry name" value="DUF3311"/>
    <property type="match status" value="1"/>
</dbReference>
<feature type="transmembrane region" description="Helical" evidence="1">
    <location>
        <begin position="21"/>
        <end position="38"/>
    </location>
</feature>